<dbReference type="CDD" id="cd16359">
    <property type="entry name" value="VOC_BsCatE_like_C"/>
    <property type="match status" value="1"/>
</dbReference>
<organism evidence="3 4">
    <name type="scientific">Deinococcus peraridilitoris (strain DSM 19664 / LMG 22246 / CIP 109416 / KR-200)</name>
    <dbReference type="NCBI Taxonomy" id="937777"/>
    <lineage>
        <taxon>Bacteria</taxon>
        <taxon>Thermotogati</taxon>
        <taxon>Deinococcota</taxon>
        <taxon>Deinococci</taxon>
        <taxon>Deinococcales</taxon>
        <taxon>Deinococcaceae</taxon>
        <taxon>Deinococcus</taxon>
    </lineage>
</organism>
<gene>
    <name evidence="3" type="ordered locus">Deipe_1815</name>
</gene>
<dbReference type="RefSeq" id="WP_015235637.1">
    <property type="nucleotide sequence ID" value="NC_019793.1"/>
</dbReference>
<accession>L0A2B9</accession>
<dbReference type="Gene3D" id="3.10.180.10">
    <property type="entry name" value="2,3-Dihydroxybiphenyl 1,2-Dioxygenase, domain 1"/>
    <property type="match status" value="2"/>
</dbReference>
<proteinExistence type="predicted"/>
<feature type="domain" description="VOC" evidence="2">
    <location>
        <begin position="11"/>
        <end position="126"/>
    </location>
</feature>
<dbReference type="GO" id="GO:0004462">
    <property type="term" value="F:lactoylglutathione lyase activity"/>
    <property type="evidence" value="ECO:0007669"/>
    <property type="project" value="InterPro"/>
</dbReference>
<dbReference type="EMBL" id="CP003382">
    <property type="protein sequence ID" value="AFZ67332.1"/>
    <property type="molecule type" value="Genomic_DNA"/>
</dbReference>
<dbReference type="InterPro" id="IPR018146">
    <property type="entry name" value="Glyoxalase_1_CS"/>
</dbReference>
<evidence type="ECO:0000313" key="3">
    <source>
        <dbReference type="EMBL" id="AFZ67332.1"/>
    </source>
</evidence>
<evidence type="ECO:0000256" key="1">
    <source>
        <dbReference type="ARBA" id="ARBA00022723"/>
    </source>
</evidence>
<feature type="domain" description="VOC" evidence="2">
    <location>
        <begin position="169"/>
        <end position="282"/>
    </location>
</feature>
<protein>
    <submittedName>
        <fullName evidence="3">Putative ring-cleavage extradiol dioxygenase</fullName>
    </submittedName>
</protein>
<reference evidence="4" key="1">
    <citation type="submission" date="2012-03" db="EMBL/GenBank/DDBJ databases">
        <title>Complete sequence of chromosome of Deinococcus peraridilitoris DSM 19664.</title>
        <authorList>
            <person name="Lucas S."/>
            <person name="Copeland A."/>
            <person name="Lapidus A."/>
            <person name="Glavina del Rio T."/>
            <person name="Dalin E."/>
            <person name="Tice H."/>
            <person name="Bruce D."/>
            <person name="Goodwin L."/>
            <person name="Pitluck S."/>
            <person name="Peters L."/>
            <person name="Mikhailova N."/>
            <person name="Lu M."/>
            <person name="Kyrpides N."/>
            <person name="Mavromatis K."/>
            <person name="Ivanova N."/>
            <person name="Brettin T."/>
            <person name="Detter J.C."/>
            <person name="Han C."/>
            <person name="Larimer F."/>
            <person name="Land M."/>
            <person name="Hauser L."/>
            <person name="Markowitz V."/>
            <person name="Cheng J.-F."/>
            <person name="Hugenholtz P."/>
            <person name="Woyke T."/>
            <person name="Wu D."/>
            <person name="Pukall R."/>
            <person name="Steenblock K."/>
            <person name="Brambilla E."/>
            <person name="Klenk H.-P."/>
            <person name="Eisen J.A."/>
        </authorList>
    </citation>
    <scope>NUCLEOTIDE SEQUENCE [LARGE SCALE GENOMIC DNA]</scope>
    <source>
        <strain evidence="4">DSM 19664 / LMG 22246 / CIP 109416 / KR-200</strain>
    </source>
</reference>
<keyword evidence="4" id="KW-1185">Reference proteome</keyword>
<evidence type="ECO:0000259" key="2">
    <source>
        <dbReference type="PROSITE" id="PS51819"/>
    </source>
</evidence>
<dbReference type="GO" id="GO:0051213">
    <property type="term" value="F:dioxygenase activity"/>
    <property type="evidence" value="ECO:0007669"/>
    <property type="project" value="UniProtKB-KW"/>
</dbReference>
<keyword evidence="3" id="KW-0223">Dioxygenase</keyword>
<dbReference type="Pfam" id="PF00903">
    <property type="entry name" value="Glyoxalase"/>
    <property type="match status" value="2"/>
</dbReference>
<dbReference type="SUPFAM" id="SSF54593">
    <property type="entry name" value="Glyoxalase/Bleomycin resistance protein/Dihydroxybiphenyl dioxygenase"/>
    <property type="match status" value="2"/>
</dbReference>
<dbReference type="OrthoDB" id="9792626at2"/>
<dbReference type="STRING" id="937777.Deipe_1815"/>
<sequence>MTTPALHPHLQLGPVELSIADLARSADFYQRALGLAVLKQDGQRLELGVPGRPLLVLHERSGAPMSPRNSPGLYHFALLLPSRADLGRWLQHAARLGLRLGQSDHLVSEAFYLSDPDGHGIEVYRDRPRGEWQWNAGEVRMASDPIDIQGLVSESGAQLPWTGAPEGTVMGHIHLRVRDLAATEAFYTGVLGFDVVARWPGALFVSVGGYHHHFGLNTWQSENGPDASPQSAKLERAWLRLPDGAAVHNVTGRLRSAEVPFTEEGSVLSVRDPAGNLLSFTV</sequence>
<dbReference type="PROSITE" id="PS51819">
    <property type="entry name" value="VOC"/>
    <property type="match status" value="2"/>
</dbReference>
<dbReference type="InterPro" id="IPR029068">
    <property type="entry name" value="Glyas_Bleomycin-R_OHBP_Dase"/>
</dbReference>
<evidence type="ECO:0000313" key="4">
    <source>
        <dbReference type="Proteomes" id="UP000010467"/>
    </source>
</evidence>
<keyword evidence="3" id="KW-0560">Oxidoreductase</keyword>
<dbReference type="CDD" id="cd07255">
    <property type="entry name" value="VOC_BsCatE_like_N"/>
    <property type="match status" value="1"/>
</dbReference>
<name>L0A2B9_DEIPD</name>
<dbReference type="GO" id="GO:0046872">
    <property type="term" value="F:metal ion binding"/>
    <property type="evidence" value="ECO:0007669"/>
    <property type="project" value="UniProtKB-KW"/>
</dbReference>
<dbReference type="PANTHER" id="PTHR43279">
    <property type="entry name" value="CATECHOL-2,3-DIOXYGENASE"/>
    <property type="match status" value="1"/>
</dbReference>
<dbReference type="Proteomes" id="UP000010467">
    <property type="component" value="Chromosome"/>
</dbReference>
<dbReference type="InterPro" id="IPR037523">
    <property type="entry name" value="VOC_core"/>
</dbReference>
<dbReference type="eggNOG" id="COG2514">
    <property type="taxonomic scope" value="Bacteria"/>
</dbReference>
<dbReference type="HOGENOM" id="CLU_059557_0_0_0"/>
<dbReference type="AlphaFoldDB" id="L0A2B9"/>
<dbReference type="KEGG" id="dpd:Deipe_1815"/>
<dbReference type="PANTHER" id="PTHR43279:SF1">
    <property type="entry name" value="CATECHOL-2,3-DIOXYGENASE"/>
    <property type="match status" value="1"/>
</dbReference>
<keyword evidence="1" id="KW-0479">Metal-binding</keyword>
<dbReference type="InterPro" id="IPR004360">
    <property type="entry name" value="Glyas_Fos-R_dOase_dom"/>
</dbReference>
<dbReference type="PROSITE" id="PS00934">
    <property type="entry name" value="GLYOXALASE_I_1"/>
    <property type="match status" value="1"/>
</dbReference>
<dbReference type="PATRIC" id="fig|937777.3.peg.1816"/>